<comment type="caution">
    <text evidence="1">The sequence shown here is derived from an EMBL/GenBank/DDBJ whole genome shotgun (WGS) entry which is preliminary data.</text>
</comment>
<proteinExistence type="predicted"/>
<sequence length="78" mass="9033">MAENNEAGVKYLIKKNDIIRNFTPNLTEDQRIMKWKNLGQIFFLLDKERGPVDRFELITTLNLGGVLGPLSTPQHHKR</sequence>
<dbReference type="EMBL" id="JAFNEN010000057">
    <property type="protein sequence ID" value="KAG8197279.1"/>
    <property type="molecule type" value="Genomic_DNA"/>
</dbReference>
<accession>A0AAV6VKT7</accession>
<dbReference type="Proteomes" id="UP000827092">
    <property type="component" value="Unassembled WGS sequence"/>
</dbReference>
<reference evidence="1 2" key="1">
    <citation type="journal article" date="2022" name="Nat. Ecol. Evol.">
        <title>A masculinizing supergene underlies an exaggerated male reproductive morph in a spider.</title>
        <authorList>
            <person name="Hendrickx F."/>
            <person name="De Corte Z."/>
            <person name="Sonet G."/>
            <person name="Van Belleghem S.M."/>
            <person name="Kostlbacher S."/>
            <person name="Vangestel C."/>
        </authorList>
    </citation>
    <scope>NUCLEOTIDE SEQUENCE [LARGE SCALE GENOMIC DNA]</scope>
    <source>
        <strain evidence="1">W744_W776</strain>
    </source>
</reference>
<evidence type="ECO:0000313" key="2">
    <source>
        <dbReference type="Proteomes" id="UP000827092"/>
    </source>
</evidence>
<keyword evidence="2" id="KW-1185">Reference proteome</keyword>
<name>A0AAV6VKT7_9ARAC</name>
<dbReference type="AlphaFoldDB" id="A0AAV6VKT7"/>
<gene>
    <name evidence="1" type="ORF">JTE90_007525</name>
</gene>
<organism evidence="1 2">
    <name type="scientific">Oedothorax gibbosus</name>
    <dbReference type="NCBI Taxonomy" id="931172"/>
    <lineage>
        <taxon>Eukaryota</taxon>
        <taxon>Metazoa</taxon>
        <taxon>Ecdysozoa</taxon>
        <taxon>Arthropoda</taxon>
        <taxon>Chelicerata</taxon>
        <taxon>Arachnida</taxon>
        <taxon>Araneae</taxon>
        <taxon>Araneomorphae</taxon>
        <taxon>Entelegynae</taxon>
        <taxon>Araneoidea</taxon>
        <taxon>Linyphiidae</taxon>
        <taxon>Erigoninae</taxon>
        <taxon>Oedothorax</taxon>
    </lineage>
</organism>
<evidence type="ECO:0000313" key="1">
    <source>
        <dbReference type="EMBL" id="KAG8197279.1"/>
    </source>
</evidence>
<protein>
    <submittedName>
        <fullName evidence="1">Uncharacterized protein</fullName>
    </submittedName>
</protein>